<sequence>MDPNDGVANAPEDSHKARRQSRRERRRSKRSAAKGSNGNLSKEPDGDAEEFFFLLPNGQAIAEPGAVAPSITSHESTPQAHAADGRPFSADELEDTTSALLAVAHDYEPVSPRTSVSAAAADQPRAPTPPPAESVAALTVTLALRTGVAEAQRIIQYQHESDHALNKLLHHATQLQSNLQNAAETLGRRLNSPISPQAAKRGSIDSESIQQNLTTLFLAIQNILGNLHVLLHEMPIVIQAAIENDYSLACCANGYRSLLRVLERAIDTLQAWLQDYLASSERASVISLTAARFDEFGVKMFKTLMRVYSYAARLAEKTKGSLFLDLTEDPLRANILRELESSQRECFYGRYFGFYYPSEVQQVLQTIGLALVSYSHGNRSRTSTGAFISSLASGVHYWTKPNEMAKRFIEYTSPANASFTKQFWGLLDTTLARHWGKVVGPALTVNHTFQIPVREEELERIVTDENFALVESLDLDAGIFAEASATINVPSQPGEISKGRMYVPHEGDVVYSGSQMLRVQTSDVIERGTGAWVLISTQDATAKATPSPSALESLREAAGFAEAASSTGTRHAKLPPPPIHDPQAASPHHIKQPHPRPLALPPGLDRFIEDNDTWILNQMTGDGFDATTVSVRLLSHLGIQHQIYNEDINSSRSRGAPTARGLIIHCHGGGFVAQSSQSHEMYLRRWAKVLRTPILSIDYSLAPEHRYPTALQEVVYAYRWAITHATRLGSTAERVIVVGDSAGGNLVTALALRCIVEDFRLPDAVFAIYPALETRFHLSPSRLLSVMDPLLPEGVLRSCLEAYTGHEATTFDTTDPFLSPLVASDALLQRLPPMYLLAAGLDPLLDDSIMFARRLRDLGCPVHLRVFNSVPHGFLSLPRAGVDIEEANDYCIEKMREVLAEVINMTPHHRRGTMGPENPVRHPYRDLRLSVVEDDLQDALAASLAT</sequence>
<dbReference type="GO" id="GO:0019433">
    <property type="term" value="P:triglyceride catabolic process"/>
    <property type="evidence" value="ECO:0000318"/>
    <property type="project" value="GO_Central"/>
</dbReference>
<evidence type="ECO:0000313" key="5">
    <source>
        <dbReference type="Proteomes" id="UP000001357"/>
    </source>
</evidence>
<feature type="domain" description="Hormone-sensitive lipase N-terminal" evidence="2">
    <location>
        <begin position="206"/>
        <end position="460"/>
    </location>
</feature>
<dbReference type="InterPro" id="IPR013094">
    <property type="entry name" value="AB_hydrolase_3"/>
</dbReference>
<dbReference type="InterPro" id="IPR010468">
    <property type="entry name" value="HSL_N"/>
</dbReference>
<dbReference type="RefSeq" id="XP_001746139.1">
    <property type="nucleotide sequence ID" value="XM_001746087.1"/>
</dbReference>
<dbReference type="Pfam" id="PF07859">
    <property type="entry name" value="Abhydrolase_3"/>
    <property type="match status" value="1"/>
</dbReference>
<accession>A9V0K9</accession>
<organism evidence="4 5">
    <name type="scientific">Monosiga brevicollis</name>
    <name type="common">Choanoflagellate</name>
    <dbReference type="NCBI Taxonomy" id="81824"/>
    <lineage>
        <taxon>Eukaryota</taxon>
        <taxon>Choanoflagellata</taxon>
        <taxon>Craspedida</taxon>
        <taxon>Salpingoecidae</taxon>
        <taxon>Monosiga</taxon>
    </lineage>
</organism>
<dbReference type="EMBL" id="CH991552">
    <property type="protein sequence ID" value="EDQ89034.1"/>
    <property type="molecule type" value="Genomic_DNA"/>
</dbReference>
<name>A9V0K9_MONBE</name>
<evidence type="ECO:0000313" key="4">
    <source>
        <dbReference type="EMBL" id="EDQ89034.1"/>
    </source>
</evidence>
<dbReference type="KEGG" id="mbr:MONBRDRAFT_25836"/>
<dbReference type="GeneID" id="5891475"/>
<dbReference type="PANTHER" id="PTHR23025:SF3">
    <property type="entry name" value="HORMONE-SENSITIVE LIPASE"/>
    <property type="match status" value="1"/>
</dbReference>
<dbReference type="InParanoid" id="A9V0K9"/>
<dbReference type="GO" id="GO:0004771">
    <property type="term" value="F:sterol ester esterase activity"/>
    <property type="evidence" value="ECO:0000318"/>
    <property type="project" value="GO_Central"/>
</dbReference>
<protein>
    <recommendedName>
        <fullName evidence="6">Hormone-sensitive lipase</fullName>
    </recommendedName>
</protein>
<dbReference type="OMA" id="WAITHAT"/>
<dbReference type="SUPFAM" id="SSF53474">
    <property type="entry name" value="alpha/beta-Hydrolases"/>
    <property type="match status" value="1"/>
</dbReference>
<dbReference type="Gene3D" id="3.40.50.1820">
    <property type="entry name" value="alpha/beta hydrolase"/>
    <property type="match status" value="1"/>
</dbReference>
<dbReference type="Pfam" id="PF06350">
    <property type="entry name" value="HSL_N"/>
    <property type="match status" value="1"/>
</dbReference>
<dbReference type="Proteomes" id="UP000001357">
    <property type="component" value="Unassembled WGS sequence"/>
</dbReference>
<dbReference type="GO" id="GO:0004806">
    <property type="term" value="F:triacylglycerol lipase activity"/>
    <property type="evidence" value="ECO:0000318"/>
    <property type="project" value="GO_Central"/>
</dbReference>
<evidence type="ECO:0008006" key="6">
    <source>
        <dbReference type="Google" id="ProtNLM"/>
    </source>
</evidence>
<dbReference type="GO" id="GO:0008203">
    <property type="term" value="P:cholesterol metabolic process"/>
    <property type="evidence" value="ECO:0007669"/>
    <property type="project" value="InterPro"/>
</dbReference>
<dbReference type="STRING" id="81824.A9V0K9"/>
<reference evidence="4 5" key="1">
    <citation type="journal article" date="2008" name="Nature">
        <title>The genome of the choanoflagellate Monosiga brevicollis and the origin of metazoans.</title>
        <authorList>
            <consortium name="JGI Sequencing"/>
            <person name="King N."/>
            <person name="Westbrook M.J."/>
            <person name="Young S.L."/>
            <person name="Kuo A."/>
            <person name="Abedin M."/>
            <person name="Chapman J."/>
            <person name="Fairclough S."/>
            <person name="Hellsten U."/>
            <person name="Isogai Y."/>
            <person name="Letunic I."/>
            <person name="Marr M."/>
            <person name="Pincus D."/>
            <person name="Putnam N."/>
            <person name="Rokas A."/>
            <person name="Wright K.J."/>
            <person name="Zuzow R."/>
            <person name="Dirks W."/>
            <person name="Good M."/>
            <person name="Goodstein D."/>
            <person name="Lemons D."/>
            <person name="Li W."/>
            <person name="Lyons J.B."/>
            <person name="Morris A."/>
            <person name="Nichols S."/>
            <person name="Richter D.J."/>
            <person name="Salamov A."/>
            <person name="Bork P."/>
            <person name="Lim W.A."/>
            <person name="Manning G."/>
            <person name="Miller W.T."/>
            <person name="McGinnis W."/>
            <person name="Shapiro H."/>
            <person name="Tjian R."/>
            <person name="Grigoriev I.V."/>
            <person name="Rokhsar D."/>
        </authorList>
    </citation>
    <scope>NUCLEOTIDE SEQUENCE [LARGE SCALE GENOMIC DNA]</scope>
    <source>
        <strain evidence="5">MX1 / ATCC 50154</strain>
    </source>
</reference>
<feature type="compositionally biased region" description="Polar residues" evidence="1">
    <location>
        <begin position="70"/>
        <end position="79"/>
    </location>
</feature>
<dbReference type="eggNOG" id="KOG4388">
    <property type="taxonomic scope" value="Eukaryota"/>
</dbReference>
<dbReference type="PANTHER" id="PTHR23025">
    <property type="entry name" value="TRIACYLGLYCEROL LIPASE"/>
    <property type="match status" value="1"/>
</dbReference>
<feature type="region of interest" description="Disordered" evidence="1">
    <location>
        <begin position="559"/>
        <end position="597"/>
    </location>
</feature>
<evidence type="ECO:0000256" key="1">
    <source>
        <dbReference type="SAM" id="MobiDB-lite"/>
    </source>
</evidence>
<gene>
    <name evidence="4" type="ORF">MONBRDRAFT_25836</name>
</gene>
<dbReference type="InterPro" id="IPR029058">
    <property type="entry name" value="AB_hydrolase_fold"/>
</dbReference>
<dbReference type="AlphaFoldDB" id="A9V0K9"/>
<feature type="region of interest" description="Disordered" evidence="1">
    <location>
        <begin position="1"/>
        <end position="85"/>
    </location>
</feature>
<evidence type="ECO:0000259" key="3">
    <source>
        <dbReference type="Pfam" id="PF07859"/>
    </source>
</evidence>
<feature type="compositionally biased region" description="Basic residues" evidence="1">
    <location>
        <begin position="16"/>
        <end position="32"/>
    </location>
</feature>
<evidence type="ECO:0000259" key="2">
    <source>
        <dbReference type="Pfam" id="PF06350"/>
    </source>
</evidence>
<dbReference type="GO" id="GO:0005829">
    <property type="term" value="C:cytosol"/>
    <property type="evidence" value="ECO:0000318"/>
    <property type="project" value="GO_Central"/>
</dbReference>
<proteinExistence type="predicted"/>
<keyword evidence="5" id="KW-1185">Reference proteome</keyword>
<feature type="domain" description="Alpha/beta hydrolase fold-3" evidence="3">
    <location>
        <begin position="663"/>
        <end position="875"/>
    </location>
</feature>